<name>A0A9R1X9Z3_LACSA</name>
<keyword evidence="3" id="KW-1185">Reference proteome</keyword>
<dbReference type="Proteomes" id="UP000235145">
    <property type="component" value="Unassembled WGS sequence"/>
</dbReference>
<protein>
    <submittedName>
        <fullName evidence="2">Uncharacterized protein</fullName>
    </submittedName>
</protein>
<feature type="compositionally biased region" description="Polar residues" evidence="1">
    <location>
        <begin position="73"/>
        <end position="86"/>
    </location>
</feature>
<accession>A0A9R1X9Z3</accession>
<comment type="caution">
    <text evidence="2">The sequence shown here is derived from an EMBL/GenBank/DDBJ whole genome shotgun (WGS) entry which is preliminary data.</text>
</comment>
<feature type="region of interest" description="Disordered" evidence="1">
    <location>
        <begin position="47"/>
        <end position="87"/>
    </location>
</feature>
<dbReference type="EMBL" id="NBSK02000005">
    <property type="protein sequence ID" value="KAJ0204951.1"/>
    <property type="molecule type" value="Genomic_DNA"/>
</dbReference>
<evidence type="ECO:0000313" key="3">
    <source>
        <dbReference type="Proteomes" id="UP000235145"/>
    </source>
</evidence>
<sequence length="134" mass="15803">MYMKYIENEAHKHYEENGNVKFNDIVVFNEVIFKILKWTLLKDHGTTRYEEDNKESKSVTKRSRTTKEGNYSKPDTQNSGSTTMQRLTCRYVDKRKVSNEIIENFVTMRLSRDTEVQVMKKTRHGSTTGANNPW</sequence>
<reference evidence="2 3" key="1">
    <citation type="journal article" date="2017" name="Nat. Commun.">
        <title>Genome assembly with in vitro proximity ligation data and whole-genome triplication in lettuce.</title>
        <authorList>
            <person name="Reyes-Chin-Wo S."/>
            <person name="Wang Z."/>
            <person name="Yang X."/>
            <person name="Kozik A."/>
            <person name="Arikit S."/>
            <person name="Song C."/>
            <person name="Xia L."/>
            <person name="Froenicke L."/>
            <person name="Lavelle D.O."/>
            <person name="Truco M.J."/>
            <person name="Xia R."/>
            <person name="Zhu S."/>
            <person name="Xu C."/>
            <person name="Xu H."/>
            <person name="Xu X."/>
            <person name="Cox K."/>
            <person name="Korf I."/>
            <person name="Meyers B.C."/>
            <person name="Michelmore R.W."/>
        </authorList>
    </citation>
    <scope>NUCLEOTIDE SEQUENCE [LARGE SCALE GENOMIC DNA]</scope>
    <source>
        <strain evidence="3">cv. Salinas</strain>
        <tissue evidence="2">Seedlings</tissue>
    </source>
</reference>
<dbReference type="AlphaFoldDB" id="A0A9R1X9Z3"/>
<gene>
    <name evidence="2" type="ORF">LSAT_V11C500251940</name>
</gene>
<organism evidence="2 3">
    <name type="scientific">Lactuca sativa</name>
    <name type="common">Garden lettuce</name>
    <dbReference type="NCBI Taxonomy" id="4236"/>
    <lineage>
        <taxon>Eukaryota</taxon>
        <taxon>Viridiplantae</taxon>
        <taxon>Streptophyta</taxon>
        <taxon>Embryophyta</taxon>
        <taxon>Tracheophyta</taxon>
        <taxon>Spermatophyta</taxon>
        <taxon>Magnoliopsida</taxon>
        <taxon>eudicotyledons</taxon>
        <taxon>Gunneridae</taxon>
        <taxon>Pentapetalae</taxon>
        <taxon>asterids</taxon>
        <taxon>campanulids</taxon>
        <taxon>Asterales</taxon>
        <taxon>Asteraceae</taxon>
        <taxon>Cichorioideae</taxon>
        <taxon>Cichorieae</taxon>
        <taxon>Lactucinae</taxon>
        <taxon>Lactuca</taxon>
    </lineage>
</organism>
<feature type="compositionally biased region" description="Basic and acidic residues" evidence="1">
    <location>
        <begin position="47"/>
        <end position="58"/>
    </location>
</feature>
<evidence type="ECO:0000256" key="1">
    <source>
        <dbReference type="SAM" id="MobiDB-lite"/>
    </source>
</evidence>
<proteinExistence type="predicted"/>
<evidence type="ECO:0000313" key="2">
    <source>
        <dbReference type="EMBL" id="KAJ0204951.1"/>
    </source>
</evidence>